<gene>
    <name evidence="3" type="ORF">IP91_04089</name>
</gene>
<dbReference type="GO" id="GO:0006351">
    <property type="term" value="P:DNA-templated transcription"/>
    <property type="evidence" value="ECO:0007669"/>
    <property type="project" value="TreeGrafter"/>
</dbReference>
<comment type="caution">
    <text evidence="3">The sequence shown here is derived from an EMBL/GenBank/DDBJ whole genome shotgun (WGS) entry which is preliminary data.</text>
</comment>
<evidence type="ECO:0000256" key="1">
    <source>
        <dbReference type="ARBA" id="ARBA00009437"/>
    </source>
</evidence>
<dbReference type="SUPFAM" id="SSF53850">
    <property type="entry name" value="Periplasmic binding protein-like II"/>
    <property type="match status" value="1"/>
</dbReference>
<keyword evidence="4" id="KW-1185">Reference proteome</keyword>
<dbReference type="Pfam" id="PF03466">
    <property type="entry name" value="LysR_substrate"/>
    <property type="match status" value="1"/>
</dbReference>
<feature type="domain" description="LysR substrate-binding" evidence="2">
    <location>
        <begin position="14"/>
        <end position="114"/>
    </location>
</feature>
<dbReference type="AlphaFoldDB" id="A0A562R0G3"/>
<evidence type="ECO:0000313" key="3">
    <source>
        <dbReference type="EMBL" id="TWI62568.1"/>
    </source>
</evidence>
<dbReference type="InterPro" id="IPR005119">
    <property type="entry name" value="LysR_subst-bd"/>
</dbReference>
<evidence type="ECO:0000313" key="4">
    <source>
        <dbReference type="Proteomes" id="UP000318431"/>
    </source>
</evidence>
<dbReference type="Gene3D" id="3.40.190.10">
    <property type="entry name" value="Periplasmic binding protein-like II"/>
    <property type="match status" value="2"/>
</dbReference>
<dbReference type="GO" id="GO:0003700">
    <property type="term" value="F:DNA-binding transcription factor activity"/>
    <property type="evidence" value="ECO:0007669"/>
    <property type="project" value="TreeGrafter"/>
</dbReference>
<comment type="similarity">
    <text evidence="1">Belongs to the LysR transcriptional regulatory family.</text>
</comment>
<protein>
    <submittedName>
        <fullName evidence="3">LysR substrate binding domain-containing protein</fullName>
    </submittedName>
</protein>
<name>A0A562R0G3_9BURK</name>
<dbReference type="PANTHER" id="PTHR30537:SF17">
    <property type="entry name" value="LYSR-FAMILY REGULATORY PROTEIN"/>
    <property type="match status" value="1"/>
</dbReference>
<evidence type="ECO:0000259" key="2">
    <source>
        <dbReference type="Pfam" id="PF03466"/>
    </source>
</evidence>
<accession>A0A562R0G3</accession>
<dbReference type="GO" id="GO:0043565">
    <property type="term" value="F:sequence-specific DNA binding"/>
    <property type="evidence" value="ECO:0007669"/>
    <property type="project" value="TreeGrafter"/>
</dbReference>
<sequence>MRHYACLVLRYPTDGRFLPWGFVRDGVQFDAPVKVALISDDIDVLAQMAVNGGGIARLASFVAGPLIDKQALVPLFAEDCCHGAHAVPEPMQVYACVTDRQAFTSKVRAFVSHLEGCLADAGMAG</sequence>
<reference evidence="3 4" key="1">
    <citation type="journal article" date="2015" name="Stand. Genomic Sci.">
        <title>Genomic Encyclopedia of Bacterial and Archaeal Type Strains, Phase III: the genomes of soil and plant-associated and newly described type strains.</title>
        <authorList>
            <person name="Whitman W.B."/>
            <person name="Woyke T."/>
            <person name="Klenk H.P."/>
            <person name="Zhou Y."/>
            <person name="Lilburn T.G."/>
            <person name="Beck B.J."/>
            <person name="De Vos P."/>
            <person name="Vandamme P."/>
            <person name="Eisen J.A."/>
            <person name="Garrity G."/>
            <person name="Hugenholtz P."/>
            <person name="Kyrpides N.C."/>
        </authorList>
    </citation>
    <scope>NUCLEOTIDE SEQUENCE [LARGE SCALE GENOMIC DNA]</scope>
    <source>
        <strain evidence="3 4">CGMCC 1.10822</strain>
    </source>
</reference>
<dbReference type="EMBL" id="VLLB01000008">
    <property type="protein sequence ID" value="TWI62568.1"/>
    <property type="molecule type" value="Genomic_DNA"/>
</dbReference>
<dbReference type="PANTHER" id="PTHR30537">
    <property type="entry name" value="HTH-TYPE TRANSCRIPTIONAL REGULATOR"/>
    <property type="match status" value="1"/>
</dbReference>
<dbReference type="InterPro" id="IPR058163">
    <property type="entry name" value="LysR-type_TF_proteobact-type"/>
</dbReference>
<proteinExistence type="inferred from homology"/>
<dbReference type="Proteomes" id="UP000318431">
    <property type="component" value="Unassembled WGS sequence"/>
</dbReference>
<organism evidence="3 4">
    <name type="scientific">Pseudoduganella lurida</name>
    <dbReference type="NCBI Taxonomy" id="1036180"/>
    <lineage>
        <taxon>Bacteria</taxon>
        <taxon>Pseudomonadati</taxon>
        <taxon>Pseudomonadota</taxon>
        <taxon>Betaproteobacteria</taxon>
        <taxon>Burkholderiales</taxon>
        <taxon>Oxalobacteraceae</taxon>
        <taxon>Telluria group</taxon>
        <taxon>Pseudoduganella</taxon>
    </lineage>
</organism>